<accession>A0AAN7BIW5</accession>
<evidence type="ECO:0000256" key="1">
    <source>
        <dbReference type="SAM" id="MobiDB-lite"/>
    </source>
</evidence>
<keyword evidence="3" id="KW-1185">Reference proteome</keyword>
<organism evidence="2 3">
    <name type="scientific">Podospora fimiseda</name>
    <dbReference type="NCBI Taxonomy" id="252190"/>
    <lineage>
        <taxon>Eukaryota</taxon>
        <taxon>Fungi</taxon>
        <taxon>Dikarya</taxon>
        <taxon>Ascomycota</taxon>
        <taxon>Pezizomycotina</taxon>
        <taxon>Sordariomycetes</taxon>
        <taxon>Sordariomycetidae</taxon>
        <taxon>Sordariales</taxon>
        <taxon>Podosporaceae</taxon>
        <taxon>Podospora</taxon>
    </lineage>
</organism>
<name>A0AAN7BIW5_9PEZI</name>
<feature type="compositionally biased region" description="Basic and acidic residues" evidence="1">
    <location>
        <begin position="62"/>
        <end position="74"/>
    </location>
</feature>
<evidence type="ECO:0000313" key="3">
    <source>
        <dbReference type="Proteomes" id="UP001301958"/>
    </source>
</evidence>
<protein>
    <submittedName>
        <fullName evidence="2">Uncharacterized protein</fullName>
    </submittedName>
</protein>
<gene>
    <name evidence="2" type="ORF">QBC38DRAFT_486259</name>
</gene>
<reference evidence="2" key="2">
    <citation type="submission" date="2023-05" db="EMBL/GenBank/DDBJ databases">
        <authorList>
            <consortium name="Lawrence Berkeley National Laboratory"/>
            <person name="Steindorff A."/>
            <person name="Hensen N."/>
            <person name="Bonometti L."/>
            <person name="Westerberg I."/>
            <person name="Brannstrom I.O."/>
            <person name="Guillou S."/>
            <person name="Cros-Aarteil S."/>
            <person name="Calhoun S."/>
            <person name="Haridas S."/>
            <person name="Kuo A."/>
            <person name="Mondo S."/>
            <person name="Pangilinan J."/>
            <person name="Riley R."/>
            <person name="Labutti K."/>
            <person name="Andreopoulos B."/>
            <person name="Lipzen A."/>
            <person name="Chen C."/>
            <person name="Yanf M."/>
            <person name="Daum C."/>
            <person name="Ng V."/>
            <person name="Clum A."/>
            <person name="Ohm R."/>
            <person name="Martin F."/>
            <person name="Silar P."/>
            <person name="Natvig D."/>
            <person name="Lalanne C."/>
            <person name="Gautier V."/>
            <person name="Ament-Velasquez S.L."/>
            <person name="Kruys A."/>
            <person name="Hutchinson M.I."/>
            <person name="Powell A.J."/>
            <person name="Barry K."/>
            <person name="Miller A.N."/>
            <person name="Grigoriev I.V."/>
            <person name="Debuchy R."/>
            <person name="Gladieux P."/>
            <person name="Thoren M.H."/>
            <person name="Johannesson H."/>
        </authorList>
    </citation>
    <scope>NUCLEOTIDE SEQUENCE</scope>
    <source>
        <strain evidence="2">CBS 990.96</strain>
    </source>
</reference>
<comment type="caution">
    <text evidence="2">The sequence shown here is derived from an EMBL/GenBank/DDBJ whole genome shotgun (WGS) entry which is preliminary data.</text>
</comment>
<proteinExistence type="predicted"/>
<dbReference type="AlphaFoldDB" id="A0AAN7BIW5"/>
<evidence type="ECO:0000313" key="2">
    <source>
        <dbReference type="EMBL" id="KAK4224093.1"/>
    </source>
</evidence>
<feature type="region of interest" description="Disordered" evidence="1">
    <location>
        <begin position="54"/>
        <end position="74"/>
    </location>
</feature>
<dbReference type="EMBL" id="MU865404">
    <property type="protein sequence ID" value="KAK4224093.1"/>
    <property type="molecule type" value="Genomic_DNA"/>
</dbReference>
<sequence length="74" mass="8743">MTCSQYQANFCWVCKVMWINSQSVHLQSCRYRGWYSLDRGAGAVKLSDLPLTDYTNGWQADPRYDESQDRKLYH</sequence>
<dbReference type="Proteomes" id="UP001301958">
    <property type="component" value="Unassembled WGS sequence"/>
</dbReference>
<reference evidence="2" key="1">
    <citation type="journal article" date="2023" name="Mol. Phylogenet. Evol.">
        <title>Genome-scale phylogeny and comparative genomics of the fungal order Sordariales.</title>
        <authorList>
            <person name="Hensen N."/>
            <person name="Bonometti L."/>
            <person name="Westerberg I."/>
            <person name="Brannstrom I.O."/>
            <person name="Guillou S."/>
            <person name="Cros-Aarteil S."/>
            <person name="Calhoun S."/>
            <person name="Haridas S."/>
            <person name="Kuo A."/>
            <person name="Mondo S."/>
            <person name="Pangilinan J."/>
            <person name="Riley R."/>
            <person name="LaButti K."/>
            <person name="Andreopoulos B."/>
            <person name="Lipzen A."/>
            <person name="Chen C."/>
            <person name="Yan M."/>
            <person name="Daum C."/>
            <person name="Ng V."/>
            <person name="Clum A."/>
            <person name="Steindorff A."/>
            <person name="Ohm R.A."/>
            <person name="Martin F."/>
            <person name="Silar P."/>
            <person name="Natvig D.O."/>
            <person name="Lalanne C."/>
            <person name="Gautier V."/>
            <person name="Ament-Velasquez S.L."/>
            <person name="Kruys A."/>
            <person name="Hutchinson M.I."/>
            <person name="Powell A.J."/>
            <person name="Barry K."/>
            <person name="Miller A.N."/>
            <person name="Grigoriev I.V."/>
            <person name="Debuchy R."/>
            <person name="Gladieux P."/>
            <person name="Hiltunen Thoren M."/>
            <person name="Johannesson H."/>
        </authorList>
    </citation>
    <scope>NUCLEOTIDE SEQUENCE</scope>
    <source>
        <strain evidence="2">CBS 990.96</strain>
    </source>
</reference>